<dbReference type="AlphaFoldDB" id="A0A1W6SL59"/>
<evidence type="ECO:0000313" key="2">
    <source>
        <dbReference type="Proteomes" id="UP000012179"/>
    </source>
</evidence>
<dbReference type="KEGG" id="nlc:EBAPG3_001315"/>
<protein>
    <recommendedName>
        <fullName evidence="3">N-acetyltransferase</fullName>
    </recommendedName>
</protein>
<evidence type="ECO:0008006" key="3">
    <source>
        <dbReference type="Google" id="ProtNLM"/>
    </source>
</evidence>
<reference evidence="1 2" key="1">
    <citation type="journal article" date="2015" name="Int. J. Syst. Evol. Microbiol.">
        <title>Nitrosospira lacus sp. nov., a psychrotolerant, ammonia-oxidizing bacterium from sandy lake sediment.</title>
        <authorList>
            <person name="Urakawa H."/>
            <person name="Garcia J.C."/>
            <person name="Nielsen J.L."/>
            <person name="Le V.Q."/>
            <person name="Kozlowski J.A."/>
            <person name="Stein L.Y."/>
            <person name="Lim C.K."/>
            <person name="Pommerening-Roser A."/>
            <person name="Martens-Habbena W."/>
            <person name="Stahl D.A."/>
            <person name="Klotz M.G."/>
        </authorList>
    </citation>
    <scope>NUCLEOTIDE SEQUENCE [LARGE SCALE GENOMIC DNA]</scope>
    <source>
        <strain evidence="1 2">APG3</strain>
    </source>
</reference>
<accession>A0A1W6SL59</accession>
<dbReference type="OrthoDB" id="8480611at2"/>
<dbReference type="Proteomes" id="UP000012179">
    <property type="component" value="Chromosome"/>
</dbReference>
<dbReference type="RefSeq" id="WP_004180895.1">
    <property type="nucleotide sequence ID" value="NZ_CP021106.3"/>
</dbReference>
<organism evidence="1 2">
    <name type="scientific">Nitrosospira lacus</name>
    <dbReference type="NCBI Taxonomy" id="1288494"/>
    <lineage>
        <taxon>Bacteria</taxon>
        <taxon>Pseudomonadati</taxon>
        <taxon>Pseudomonadota</taxon>
        <taxon>Betaproteobacteria</taxon>
        <taxon>Nitrosomonadales</taxon>
        <taxon>Nitrosomonadaceae</taxon>
        <taxon>Nitrosospira</taxon>
    </lineage>
</organism>
<evidence type="ECO:0000313" key="1">
    <source>
        <dbReference type="EMBL" id="ARO86531.1"/>
    </source>
</evidence>
<name>A0A1W6SL59_9PROT</name>
<gene>
    <name evidence="1" type="ORF">EBAPG3_001315</name>
</gene>
<dbReference type="EMBL" id="CP021106">
    <property type="protein sequence ID" value="ARO86531.1"/>
    <property type="molecule type" value="Genomic_DNA"/>
</dbReference>
<dbReference type="eggNOG" id="COG1670">
    <property type="taxonomic scope" value="Bacteria"/>
</dbReference>
<keyword evidence="2" id="KW-1185">Reference proteome</keyword>
<proteinExistence type="predicted"/>
<sequence>MASITARKKAFYQMLQQWGWGNTSLFVLNRFLAMISKGGLRLYKYYLIAQPVAKTSLLPPGRGRKIEIRVIQPYDEITRQFPRPAAAIEARFEQGAKCLVAFKEEQFIGFLWLLMGSYQEDEVRARYTPLPLKQAAWDFDVYVVPNFRLGLAFPRLWDEANRFLTANDIQWSCSRISAFNAGSLGAHAHLGTIALGSAIFFCAGQWQITFASISPYFHLSLNRESFPEFSLNTQGLGRAPSTEHDKPTME</sequence>